<name>A0AA46YNM2_9ACTN</name>
<dbReference type="RefSeq" id="WP_271636743.1">
    <property type="nucleotide sequence ID" value="NZ_CP094970.1"/>
</dbReference>
<keyword evidence="3" id="KW-1185">Reference proteome</keyword>
<dbReference type="Proteomes" id="UP001164390">
    <property type="component" value="Chromosome"/>
</dbReference>
<keyword evidence="1" id="KW-0472">Membrane</keyword>
<evidence type="ECO:0000313" key="3">
    <source>
        <dbReference type="Proteomes" id="UP001164390"/>
    </source>
</evidence>
<reference evidence="2" key="1">
    <citation type="submission" date="2022-01" db="EMBL/GenBank/DDBJ databases">
        <title>Nocardioidaceae gen. sp. A5X3R13.</title>
        <authorList>
            <person name="Lopez Marin M.A."/>
            <person name="Uhlik O."/>
        </authorList>
    </citation>
    <scope>NUCLEOTIDE SEQUENCE</scope>
    <source>
        <strain evidence="2">A5X3R13</strain>
    </source>
</reference>
<feature type="transmembrane region" description="Helical" evidence="1">
    <location>
        <begin position="69"/>
        <end position="91"/>
    </location>
</feature>
<dbReference type="KEGG" id="sgrg:L0C25_12080"/>
<keyword evidence="1" id="KW-0812">Transmembrane</keyword>
<accession>A0AA46YNM2</accession>
<protein>
    <submittedName>
        <fullName evidence="2">Uncharacterized protein</fullName>
    </submittedName>
</protein>
<keyword evidence="1" id="KW-1133">Transmembrane helix</keyword>
<organism evidence="2 3">
    <name type="scientific">Solicola gregarius</name>
    <dbReference type="NCBI Taxonomy" id="2908642"/>
    <lineage>
        <taxon>Bacteria</taxon>
        <taxon>Bacillati</taxon>
        <taxon>Actinomycetota</taxon>
        <taxon>Actinomycetes</taxon>
        <taxon>Propionibacteriales</taxon>
        <taxon>Nocardioidaceae</taxon>
        <taxon>Solicola</taxon>
    </lineage>
</organism>
<gene>
    <name evidence="2" type="ORF">L0C25_12080</name>
</gene>
<evidence type="ECO:0000313" key="2">
    <source>
        <dbReference type="EMBL" id="UYM07769.1"/>
    </source>
</evidence>
<dbReference type="AlphaFoldDB" id="A0AA46YNM2"/>
<sequence>MNDALLTIALFVGGVLLLALFAWSWRGTTPRARWWHRDARGSDSMAMGFIPGAGVVLVAASAYRVLPDALSPIAVFVIVAGVFGGVLGAVVPRLWGPPWYRDYLARRKRAARKR</sequence>
<feature type="transmembrane region" description="Helical" evidence="1">
    <location>
        <begin position="6"/>
        <end position="25"/>
    </location>
</feature>
<dbReference type="EMBL" id="CP094970">
    <property type="protein sequence ID" value="UYM07769.1"/>
    <property type="molecule type" value="Genomic_DNA"/>
</dbReference>
<proteinExistence type="predicted"/>
<feature type="transmembrane region" description="Helical" evidence="1">
    <location>
        <begin position="45"/>
        <end position="63"/>
    </location>
</feature>
<evidence type="ECO:0000256" key="1">
    <source>
        <dbReference type="SAM" id="Phobius"/>
    </source>
</evidence>